<evidence type="ECO:0000313" key="2">
    <source>
        <dbReference type="Proteomes" id="UP000033769"/>
    </source>
</evidence>
<name>A0A0F3MB69_ORITS</name>
<evidence type="ECO:0000313" key="1">
    <source>
        <dbReference type="EMBL" id="KJV52712.1"/>
    </source>
</evidence>
<dbReference type="PATRIC" id="fig|1359184.3.peg.574"/>
<dbReference type="EMBL" id="LANO01000018">
    <property type="protein sequence ID" value="KJV52712.1"/>
    <property type="molecule type" value="Genomic_DNA"/>
</dbReference>
<gene>
    <name evidence="1" type="ORF">OTSGILL_1288</name>
</gene>
<reference evidence="1 2" key="1">
    <citation type="submission" date="2015-02" db="EMBL/GenBank/DDBJ databases">
        <title>Genome Sequencing of Rickettsiales.</title>
        <authorList>
            <person name="Daugherty S.C."/>
            <person name="Su Q."/>
            <person name="Abolude K."/>
            <person name="Beier-Sexton M."/>
            <person name="Carlyon J.A."/>
            <person name="Carter R."/>
            <person name="Day N.P."/>
            <person name="Dumler S.J."/>
            <person name="Dyachenko V."/>
            <person name="Godinez A."/>
            <person name="Kurtti T.J."/>
            <person name="Lichay M."/>
            <person name="Mullins K.E."/>
            <person name="Ott S."/>
            <person name="Pappas-Brown V."/>
            <person name="Paris D.H."/>
            <person name="Patel P."/>
            <person name="Richards A.L."/>
            <person name="Sadzewicz L."/>
            <person name="Sears K."/>
            <person name="Seidman D."/>
            <person name="Sengamalay N."/>
            <person name="Stenos J."/>
            <person name="Tallon L.J."/>
            <person name="Vincent G."/>
            <person name="Fraser C.M."/>
            <person name="Munderloh U."/>
            <person name="Dunning-Hotopp J.C."/>
        </authorList>
    </citation>
    <scope>NUCLEOTIDE SEQUENCE [LARGE SCALE GENOMIC DNA]</scope>
    <source>
        <strain evidence="1 2">Gilliam</strain>
    </source>
</reference>
<accession>A0A0F3MB69</accession>
<dbReference type="Proteomes" id="UP000033769">
    <property type="component" value="Unassembled WGS sequence"/>
</dbReference>
<sequence length="62" mass="6942">MINKQGDIIEKQVEGWLIGEDGRSGIKGIVVDKSSKVVRIAALNEYLAVWLSFCKLRLLNLI</sequence>
<protein>
    <submittedName>
        <fullName evidence="1">Putative conjugative pilus assembly protein</fullName>
    </submittedName>
</protein>
<organism evidence="1 2">
    <name type="scientific">Orientia tsutsugamushi str. Gilliam</name>
    <dbReference type="NCBI Taxonomy" id="1359184"/>
    <lineage>
        <taxon>Bacteria</taxon>
        <taxon>Pseudomonadati</taxon>
        <taxon>Pseudomonadota</taxon>
        <taxon>Alphaproteobacteria</taxon>
        <taxon>Rickettsiales</taxon>
        <taxon>Rickettsiaceae</taxon>
        <taxon>Rickettsieae</taxon>
        <taxon>Orientia</taxon>
    </lineage>
</organism>
<comment type="caution">
    <text evidence="1">The sequence shown here is derived from an EMBL/GenBank/DDBJ whole genome shotgun (WGS) entry which is preliminary data.</text>
</comment>
<proteinExistence type="predicted"/>
<dbReference type="AlphaFoldDB" id="A0A0F3MB69"/>